<protein>
    <submittedName>
        <fullName evidence="3">Sialic acid-binding periplasmic protein SiaP</fullName>
    </submittedName>
</protein>
<dbReference type="Gene3D" id="3.40.190.170">
    <property type="entry name" value="Bacterial extracellular solute-binding protein, family 7"/>
    <property type="match status" value="1"/>
</dbReference>
<evidence type="ECO:0000313" key="4">
    <source>
        <dbReference type="Proteomes" id="UP000196573"/>
    </source>
</evidence>
<evidence type="ECO:0000256" key="1">
    <source>
        <dbReference type="ARBA" id="ARBA00022729"/>
    </source>
</evidence>
<keyword evidence="4" id="KW-1185">Reference proteome</keyword>
<dbReference type="PIRSF" id="PIRSF006470">
    <property type="entry name" value="DctB"/>
    <property type="match status" value="1"/>
</dbReference>
<dbReference type="PANTHER" id="PTHR33376:SF3">
    <property type="entry name" value="C4-DICARBOXYLATE-BINDING PROTEIN"/>
    <property type="match status" value="1"/>
</dbReference>
<dbReference type="AlphaFoldDB" id="A0A1X7AGP4"/>
<dbReference type="GO" id="GO:0030288">
    <property type="term" value="C:outer membrane-bounded periplasmic space"/>
    <property type="evidence" value="ECO:0007669"/>
    <property type="project" value="InterPro"/>
</dbReference>
<feature type="chain" id="PRO_5012349403" evidence="2">
    <location>
        <begin position="34"/>
        <end position="335"/>
    </location>
</feature>
<sequence>MLKQFKLKTRKLANVCALSLGAAMAMTPGMASALDIMVAYGNQPGEPIDKALHLWAEKVEERSNGEIELKLFPSSQLGAETEVMEQAKMGAPIITISSYGSLMDIVPDLGVINAPYLTQSFDDKSKLLNSDWFKGKSEELSKKGLQIVVPDVVYGTRHLMSKFPVKTTEDLKGKKVRVQQSRLFIATIKTMGGVPTPMSLADVYPGLAQGVVDGLENPSVVLLGGKFHEVAKELNLTGHTKHMSPFVAGSAFWETLSEEQKTILIETSRDMVKHGAELVMASEEAAIEELKANGVKVNEVDIAAFEESARKMVQAEFPEWTPNLYTDTQKLMQSL</sequence>
<evidence type="ECO:0000256" key="2">
    <source>
        <dbReference type="SAM" id="SignalP"/>
    </source>
</evidence>
<dbReference type="RefSeq" id="WP_087107611.1">
    <property type="nucleotide sequence ID" value="NZ_CBCSCN010000001.1"/>
</dbReference>
<dbReference type="Pfam" id="PF03480">
    <property type="entry name" value="DctP"/>
    <property type="match status" value="1"/>
</dbReference>
<dbReference type="OrthoDB" id="9771186at2"/>
<dbReference type="NCBIfam" id="TIGR00787">
    <property type="entry name" value="dctP"/>
    <property type="match status" value="1"/>
</dbReference>
<reference evidence="3 4" key="1">
    <citation type="submission" date="2017-03" db="EMBL/GenBank/DDBJ databases">
        <authorList>
            <person name="Afonso C.L."/>
            <person name="Miller P.J."/>
            <person name="Scott M.A."/>
            <person name="Spackman E."/>
            <person name="Goraichik I."/>
            <person name="Dimitrov K.M."/>
            <person name="Suarez D.L."/>
            <person name="Swayne D.E."/>
        </authorList>
    </citation>
    <scope>NUCLEOTIDE SEQUENCE [LARGE SCALE GENOMIC DNA]</scope>
    <source>
        <strain evidence="3">SB41UT1</strain>
    </source>
</reference>
<dbReference type="InterPro" id="IPR018389">
    <property type="entry name" value="DctP_fam"/>
</dbReference>
<evidence type="ECO:0000313" key="3">
    <source>
        <dbReference type="EMBL" id="SMA39577.1"/>
    </source>
</evidence>
<dbReference type="GO" id="GO:0055085">
    <property type="term" value="P:transmembrane transport"/>
    <property type="evidence" value="ECO:0007669"/>
    <property type="project" value="InterPro"/>
</dbReference>
<organism evidence="3 4">
    <name type="scientific">Parendozoicomonas haliclonae</name>
    <dbReference type="NCBI Taxonomy" id="1960125"/>
    <lineage>
        <taxon>Bacteria</taxon>
        <taxon>Pseudomonadati</taxon>
        <taxon>Pseudomonadota</taxon>
        <taxon>Gammaproteobacteria</taxon>
        <taxon>Oceanospirillales</taxon>
        <taxon>Endozoicomonadaceae</taxon>
        <taxon>Parendozoicomonas</taxon>
    </lineage>
</organism>
<keyword evidence="1 2" id="KW-0732">Signal</keyword>
<dbReference type="PANTHER" id="PTHR33376">
    <property type="match status" value="1"/>
</dbReference>
<gene>
    <name evidence="3" type="primary">siaP</name>
    <name evidence="3" type="ORF">EHSB41UT_01062</name>
</gene>
<dbReference type="Proteomes" id="UP000196573">
    <property type="component" value="Unassembled WGS sequence"/>
</dbReference>
<dbReference type="InterPro" id="IPR004682">
    <property type="entry name" value="TRAP_DctP"/>
</dbReference>
<name>A0A1X7AGP4_9GAMM</name>
<dbReference type="NCBIfam" id="NF037995">
    <property type="entry name" value="TRAP_S1"/>
    <property type="match status" value="1"/>
</dbReference>
<dbReference type="CDD" id="cd13669">
    <property type="entry name" value="PBP2_TRAP_TM0322_like"/>
    <property type="match status" value="1"/>
</dbReference>
<dbReference type="EMBL" id="FWPT01000002">
    <property type="protein sequence ID" value="SMA39577.1"/>
    <property type="molecule type" value="Genomic_DNA"/>
</dbReference>
<proteinExistence type="predicted"/>
<accession>A0A1X7AGP4</accession>
<dbReference type="InterPro" id="IPR038404">
    <property type="entry name" value="TRAP_DctP_sf"/>
</dbReference>
<feature type="signal peptide" evidence="2">
    <location>
        <begin position="1"/>
        <end position="33"/>
    </location>
</feature>